<dbReference type="AlphaFoldDB" id="A0A8H7LL66"/>
<accession>A0A8H7LL66</accession>
<name>A0A8H7LL66_9AGAM</name>
<reference evidence="2" key="1">
    <citation type="submission" date="2020-09" db="EMBL/GenBank/DDBJ databases">
        <title>Comparative genome analyses of four rice-infecting Rhizoctonia solani isolates reveal extensive enrichment of homogalacturonan modification genes.</title>
        <authorList>
            <person name="Lee D.-Y."/>
            <person name="Jeon J."/>
            <person name="Kim K.-T."/>
            <person name="Cheong K."/>
            <person name="Song H."/>
            <person name="Choi G."/>
            <person name="Ko J."/>
            <person name="Opiyo S.O."/>
            <person name="Zuo S."/>
            <person name="Madhav S."/>
            <person name="Lee Y.-H."/>
            <person name="Wang G.-L."/>
        </authorList>
    </citation>
    <scope>NUCLEOTIDE SEQUENCE</scope>
    <source>
        <strain evidence="2">AG1-IA YN-7</strain>
    </source>
</reference>
<gene>
    <name evidence="2" type="ORF">RHS04_00440</name>
</gene>
<feature type="region of interest" description="Disordered" evidence="1">
    <location>
        <begin position="263"/>
        <end position="709"/>
    </location>
</feature>
<evidence type="ECO:0000313" key="3">
    <source>
        <dbReference type="Proteomes" id="UP000650582"/>
    </source>
</evidence>
<dbReference type="EMBL" id="JACYCC010000021">
    <property type="protein sequence ID" value="KAF8685468.1"/>
    <property type="molecule type" value="Genomic_DNA"/>
</dbReference>
<sequence length="709" mass="76704">MAKPSKSQPATKPSKPPKPVLSNAERVARRENTMVYKYAKASTLASAAPRKGPCYHDADNNDNANNNDANNDNANNDNADNNNADDNNDDNADDNNDNDDKAGGRDNGGRGRSHGGNWIADATNLRPYKSGCGKYIYVANEAGKYKRYKMLDCPEGSLKGLDALMEMDGPGNKALFKGIQNHVRTVVRHVSRSIPGCTYIKLTNEQQGSINAQVYKAYPIMRRYRDNWAVKELTIRALTHQRNHQAQIKKAGGQVAWCNKLKAQRKDNSQAKRVGNAGTTKTKGKGKTRSEPDPSSPTYQTNKGSSKARNQPHHSTVPEDQSDDSDPAPIANPTRPRPRPRPTRMDDSEEEASNARPSSLGRTTKNKTSKRAPKATSDEESDDKPTPVVKPLGAKRRVENALAVPNHAHKKARTQPVESSEDESINDPKPSCSKSKGKGVACERVRQVAEDLGNDGEPAPDLERPVTKQKAKEAQKSKAQKRLVEDDSKSDPAPAKLRGNKHIQQEIYPPISSTLVSSTPPCPAKVEEPASAEEEATQEYPSPLAPSTPTPAVVPRLGSDSPEAGTREHCTGPDSDEDTPVLKPAQKRAQPSALPAPSPPAITYDESVDAGKKRKTPPDEPTAAQAKRKGANTQKEQPAKKGRTTATLAGADEEMVGPSAAADSQAAPKGKRGRKAKQELIDATDALLGDPTPPAPRRKTRQVTRANKR</sequence>
<dbReference type="Proteomes" id="UP000650582">
    <property type="component" value="Unassembled WGS sequence"/>
</dbReference>
<feature type="compositionally biased region" description="Basic and acidic residues" evidence="1">
    <location>
        <begin position="98"/>
        <end position="109"/>
    </location>
</feature>
<feature type="compositionally biased region" description="Polar residues" evidence="1">
    <location>
        <begin position="1"/>
        <end position="11"/>
    </location>
</feature>
<protein>
    <submittedName>
        <fullName evidence="2">Uncharacterized protein</fullName>
    </submittedName>
</protein>
<feature type="compositionally biased region" description="Basic residues" evidence="1">
    <location>
        <begin position="696"/>
        <end position="709"/>
    </location>
</feature>
<feature type="compositionally biased region" description="Acidic residues" evidence="1">
    <location>
        <begin position="86"/>
        <end position="97"/>
    </location>
</feature>
<feature type="compositionally biased region" description="Basic and acidic residues" evidence="1">
    <location>
        <begin position="461"/>
        <end position="490"/>
    </location>
</feature>
<feature type="region of interest" description="Disordered" evidence="1">
    <location>
        <begin position="1"/>
        <end position="120"/>
    </location>
</feature>
<comment type="caution">
    <text evidence="2">The sequence shown here is derived from an EMBL/GenBank/DDBJ whole genome shotgun (WGS) entry which is preliminary data.</text>
</comment>
<feature type="compositionally biased region" description="Basic residues" evidence="1">
    <location>
        <begin position="364"/>
        <end position="373"/>
    </location>
</feature>
<evidence type="ECO:0000256" key="1">
    <source>
        <dbReference type="SAM" id="MobiDB-lite"/>
    </source>
</evidence>
<evidence type="ECO:0000313" key="2">
    <source>
        <dbReference type="EMBL" id="KAF8685468.1"/>
    </source>
</evidence>
<proteinExistence type="predicted"/>
<feature type="compositionally biased region" description="Polar residues" evidence="1">
    <location>
        <begin position="296"/>
        <end position="309"/>
    </location>
</feature>
<organism evidence="2 3">
    <name type="scientific">Rhizoctonia solani</name>
    <dbReference type="NCBI Taxonomy" id="456999"/>
    <lineage>
        <taxon>Eukaryota</taxon>
        <taxon>Fungi</taxon>
        <taxon>Dikarya</taxon>
        <taxon>Basidiomycota</taxon>
        <taxon>Agaricomycotina</taxon>
        <taxon>Agaricomycetes</taxon>
        <taxon>Cantharellales</taxon>
        <taxon>Ceratobasidiaceae</taxon>
        <taxon>Rhizoctonia</taxon>
    </lineage>
</organism>
<feature type="compositionally biased region" description="Low complexity" evidence="1">
    <location>
        <begin position="61"/>
        <end position="85"/>
    </location>
</feature>